<comment type="caution">
    <text evidence="2">The sequence shown here is derived from an EMBL/GenBank/DDBJ whole genome shotgun (WGS) entry which is preliminary data.</text>
</comment>
<keyword evidence="3" id="KW-1185">Reference proteome</keyword>
<evidence type="ECO:0000256" key="1">
    <source>
        <dbReference type="SAM" id="MobiDB-lite"/>
    </source>
</evidence>
<gene>
    <name evidence="2" type="ORF">FOZ63_031675</name>
</gene>
<reference evidence="2 3" key="1">
    <citation type="submission" date="2020-04" db="EMBL/GenBank/DDBJ databases">
        <title>Perkinsus olseni comparative genomics.</title>
        <authorList>
            <person name="Bogema D.R."/>
        </authorList>
    </citation>
    <scope>NUCLEOTIDE SEQUENCE [LARGE SCALE GENOMIC DNA]</scope>
    <source>
        <strain evidence="2 3">ATCC PRA-207</strain>
    </source>
</reference>
<name>A0A7J6R672_PEROL</name>
<evidence type="ECO:0000313" key="2">
    <source>
        <dbReference type="EMBL" id="KAF4716165.1"/>
    </source>
</evidence>
<dbReference type="EMBL" id="JABANO010027855">
    <property type="protein sequence ID" value="KAF4716165.1"/>
    <property type="molecule type" value="Genomic_DNA"/>
</dbReference>
<dbReference type="Proteomes" id="UP000553632">
    <property type="component" value="Unassembled WGS sequence"/>
</dbReference>
<accession>A0A7J6R672</accession>
<feature type="non-terminal residue" evidence="2">
    <location>
        <position position="1"/>
    </location>
</feature>
<evidence type="ECO:0000313" key="3">
    <source>
        <dbReference type="Proteomes" id="UP000553632"/>
    </source>
</evidence>
<feature type="region of interest" description="Disordered" evidence="1">
    <location>
        <begin position="422"/>
        <end position="442"/>
    </location>
</feature>
<organism evidence="2 3">
    <name type="scientific">Perkinsus olseni</name>
    <name type="common">Perkinsus atlanticus</name>
    <dbReference type="NCBI Taxonomy" id="32597"/>
    <lineage>
        <taxon>Eukaryota</taxon>
        <taxon>Sar</taxon>
        <taxon>Alveolata</taxon>
        <taxon>Perkinsozoa</taxon>
        <taxon>Perkinsea</taxon>
        <taxon>Perkinsida</taxon>
        <taxon>Perkinsidae</taxon>
        <taxon>Perkinsus</taxon>
    </lineage>
</organism>
<sequence>MPLPWTFVVLTSVVAGDKFRELQFLYADTGEDVHYLFIPDSRRRSGVALPQLRERDLIRSEHIANGVEFLQMNSYIVKAEGNEGPIKEAIILRLDKHGQTHEFSARVVQGKDGGCFRDVHSVTPSVVGFPKRPGFGMLMLSMEKASSEIKSELKRVCRDGLSPILPQEGDQDLAVGDYGGAYEGKLAINMTLFRAGPPGVALRECKPGSLGTLRKVVYQKLCNFLVAMPVFKKDGITYFYRILLTPGLPVISAVNICKRSSRSYDLVEPPPRTERPRAKASCSFYIGKSTEKIRSSRMMDWDNALKLGFTEEFAVGPLCLTVAAAAVLSPGAHHEALLGRVRLLRPPTSIVVYDELLLCSTGERGLAIVGLAVLGDKFRELQLLYAATEEGVRYIFIPDPRKWPGSVVGHLRSKNLVRSEHTVNNDGHTEEFSGEVMQADDD</sequence>
<feature type="compositionally biased region" description="Basic and acidic residues" evidence="1">
    <location>
        <begin position="422"/>
        <end position="431"/>
    </location>
</feature>
<proteinExistence type="predicted"/>
<dbReference type="AlphaFoldDB" id="A0A7J6R672"/>
<protein>
    <submittedName>
        <fullName evidence="2">Uncharacterized protein</fullName>
    </submittedName>
</protein>